<feature type="repeat" description="TPR" evidence="5">
    <location>
        <begin position="397"/>
        <end position="430"/>
    </location>
</feature>
<dbReference type="PROSITE" id="PS00018">
    <property type="entry name" value="EF_HAND_1"/>
    <property type="match status" value="1"/>
</dbReference>
<dbReference type="SUPFAM" id="SSF57850">
    <property type="entry name" value="RING/U-box"/>
    <property type="match status" value="1"/>
</dbReference>
<dbReference type="FunCoup" id="D8T2X8">
    <property type="interactions" value="2559"/>
</dbReference>
<proteinExistence type="predicted"/>
<dbReference type="Gramene" id="EFJ08927">
    <property type="protein sequence ID" value="EFJ08927"/>
    <property type="gene ID" value="SELMODRAFT_447866"/>
</dbReference>
<keyword evidence="9" id="KW-1185">Reference proteome</keyword>
<dbReference type="PROSITE" id="PS50293">
    <property type="entry name" value="TPR_REGION"/>
    <property type="match status" value="2"/>
</dbReference>
<dbReference type="GO" id="GO:0005509">
    <property type="term" value="F:calcium ion binding"/>
    <property type="evidence" value="ECO:0007669"/>
    <property type="project" value="InterPro"/>
</dbReference>
<sequence length="899" mass="99882">MPSSPNYSVRARKVEKIFKQFDGNGDGRLNRDEMAALVIAVNPRVKFSDEQIRAILDEVFRTYGEFIDGKKGLTFDGLLRTYDDGAGDVDRDFDALGLQLEKDDGAGAGTDVESVGDESRSSEPTGLSKAGGVVSIMDERPEAASAKRRQNVGAWAASPNNGIVYDDTWRLVEDLEILLRRAEAKIEARRKAKLSRKKSSSANGVDVSGQLAGGDEVVRRTMHDLGTESSVYQKALGDLRQKADASRTQDEAFDAHMAMGRSLFDHKFYEEALICFKRATELRPTDVRPHFRTGNTLYSLEKFLEAREAYELALDAANTGNPQWTNLVPQIHVNLGVALEGEGMLLNACEHYREAAILHPPHYRALKLLGSGLYGVGEYRAAEKALGEAIFLKSDYADAHCDLGSVLHALGDDERAIVEFQKAIDIKPDHMDALYNLGGLLRDTGRFQRAAEVYSRVLSLNPSHWQAQLNRAVSLLGAGDTEEARKALKEAFKMTNRVELYDAIGHLKHLQKKPKGLNGMIKGAQDVERSDSGFVIADPSTFTRVGNKTTPRPWIAHALKIRAFQKHTRLHRCNLASLSKEMANKPSVSQTAGTAGHISEALIRKADLEKSLSRMLSFLPPTTFQSAVKAINEKVLSVLDKVGSGRVDLGMFLATIAPLCAGPVDKRKRTAFDCLVHRSTKGLGAEIVKSDAKTYFKHLRAIYLSSESTSELWEVRGEDEHANISYPEFVEMFDDRDWAFGVLHTVVKLEAGDRVRHNGIACAVCSYPITGPRFKETNANFSLCSTCYGDGKVPDHPKQESYSFREYNSETDAVKDKLRFLGRYTSWLLVGRFSWSTREISQCNVKNERKVCGGQREFHHRESFTLVTLSGLIGTKKKNRSSRAKFNLKTLTLEEYLGT</sequence>
<dbReference type="SMART" id="SM00291">
    <property type="entry name" value="ZnF_ZZ"/>
    <property type="match status" value="1"/>
</dbReference>
<dbReference type="InterPro" id="IPR011990">
    <property type="entry name" value="TPR-like_helical_dom_sf"/>
</dbReference>
<dbReference type="STRING" id="88036.D8T2X8"/>
<reference evidence="8 9" key="1">
    <citation type="journal article" date="2011" name="Science">
        <title>The Selaginella genome identifies genetic changes associated with the evolution of vascular plants.</title>
        <authorList>
            <person name="Banks J.A."/>
            <person name="Nishiyama T."/>
            <person name="Hasebe M."/>
            <person name="Bowman J.L."/>
            <person name="Gribskov M."/>
            <person name="dePamphilis C."/>
            <person name="Albert V.A."/>
            <person name="Aono N."/>
            <person name="Aoyama T."/>
            <person name="Ambrose B.A."/>
            <person name="Ashton N.W."/>
            <person name="Axtell M.J."/>
            <person name="Barker E."/>
            <person name="Barker M.S."/>
            <person name="Bennetzen J.L."/>
            <person name="Bonawitz N.D."/>
            <person name="Chapple C."/>
            <person name="Cheng C."/>
            <person name="Correa L.G."/>
            <person name="Dacre M."/>
            <person name="DeBarry J."/>
            <person name="Dreyer I."/>
            <person name="Elias M."/>
            <person name="Engstrom E.M."/>
            <person name="Estelle M."/>
            <person name="Feng L."/>
            <person name="Finet C."/>
            <person name="Floyd S.K."/>
            <person name="Frommer W.B."/>
            <person name="Fujita T."/>
            <person name="Gramzow L."/>
            <person name="Gutensohn M."/>
            <person name="Harholt J."/>
            <person name="Hattori M."/>
            <person name="Heyl A."/>
            <person name="Hirai T."/>
            <person name="Hiwatashi Y."/>
            <person name="Ishikawa M."/>
            <person name="Iwata M."/>
            <person name="Karol K.G."/>
            <person name="Koehler B."/>
            <person name="Kolukisaoglu U."/>
            <person name="Kubo M."/>
            <person name="Kurata T."/>
            <person name="Lalonde S."/>
            <person name="Li K."/>
            <person name="Li Y."/>
            <person name="Litt A."/>
            <person name="Lyons E."/>
            <person name="Manning G."/>
            <person name="Maruyama T."/>
            <person name="Michael T.P."/>
            <person name="Mikami K."/>
            <person name="Miyazaki S."/>
            <person name="Morinaga S."/>
            <person name="Murata T."/>
            <person name="Mueller-Roeber B."/>
            <person name="Nelson D.R."/>
            <person name="Obara M."/>
            <person name="Oguri Y."/>
            <person name="Olmstead R.G."/>
            <person name="Onodera N."/>
            <person name="Petersen B.L."/>
            <person name="Pils B."/>
            <person name="Prigge M."/>
            <person name="Rensing S.A."/>
            <person name="Riano-Pachon D.M."/>
            <person name="Roberts A.W."/>
            <person name="Sato Y."/>
            <person name="Scheller H.V."/>
            <person name="Schulz B."/>
            <person name="Schulz C."/>
            <person name="Shakirov E.V."/>
            <person name="Shibagaki N."/>
            <person name="Shinohara N."/>
            <person name="Shippen D.E."/>
            <person name="Soerensen I."/>
            <person name="Sotooka R."/>
            <person name="Sugimoto N."/>
            <person name="Sugita M."/>
            <person name="Sumikawa N."/>
            <person name="Tanurdzic M."/>
            <person name="Theissen G."/>
            <person name="Ulvskov P."/>
            <person name="Wakazuki S."/>
            <person name="Weng J.K."/>
            <person name="Willats W.W."/>
            <person name="Wipf D."/>
            <person name="Wolf P.G."/>
            <person name="Yang L."/>
            <person name="Zimmer A.D."/>
            <person name="Zhu Q."/>
            <person name="Mitros T."/>
            <person name="Hellsten U."/>
            <person name="Loque D."/>
            <person name="Otillar R."/>
            <person name="Salamov A."/>
            <person name="Schmutz J."/>
            <person name="Shapiro H."/>
            <person name="Lindquist E."/>
            <person name="Lucas S."/>
            <person name="Rokhsar D."/>
            <person name="Grigoriev I.V."/>
        </authorList>
    </citation>
    <scope>NUCLEOTIDE SEQUENCE [LARGE SCALE GENOMIC DNA]</scope>
</reference>
<keyword evidence="5" id="KW-0802">TPR repeat</keyword>
<protein>
    <recommendedName>
        <fullName evidence="7">EF-hand domain-containing protein</fullName>
    </recommendedName>
</protein>
<dbReference type="SUPFAM" id="SSF48452">
    <property type="entry name" value="TPR-like"/>
    <property type="match status" value="1"/>
</dbReference>
<dbReference type="InParanoid" id="D8T2X8"/>
<dbReference type="AlphaFoldDB" id="D8T2X8"/>
<dbReference type="InterPro" id="IPR043145">
    <property type="entry name" value="Znf_ZZ_sf"/>
</dbReference>
<dbReference type="InterPro" id="IPR019734">
    <property type="entry name" value="TPR_rpt"/>
</dbReference>
<dbReference type="Pfam" id="PF13432">
    <property type="entry name" value="TPR_16"/>
    <property type="match status" value="3"/>
</dbReference>
<dbReference type="Proteomes" id="UP000001514">
    <property type="component" value="Unassembled WGS sequence"/>
</dbReference>
<dbReference type="SMART" id="SM00028">
    <property type="entry name" value="TPR"/>
    <property type="match status" value="7"/>
</dbReference>
<name>D8T2X8_SELML</name>
<dbReference type="GO" id="GO:0008270">
    <property type="term" value="F:zinc ion binding"/>
    <property type="evidence" value="ECO:0007669"/>
    <property type="project" value="UniProtKB-KW"/>
</dbReference>
<accession>D8T2X8</accession>
<dbReference type="EMBL" id="GL377667">
    <property type="protein sequence ID" value="EFJ08927.1"/>
    <property type="molecule type" value="Genomic_DNA"/>
</dbReference>
<feature type="repeat" description="TPR" evidence="5">
    <location>
        <begin position="253"/>
        <end position="286"/>
    </location>
</feature>
<feature type="region of interest" description="Disordered" evidence="6">
    <location>
        <begin position="102"/>
        <end position="134"/>
    </location>
</feature>
<evidence type="ECO:0000313" key="8">
    <source>
        <dbReference type="EMBL" id="EFJ08927.1"/>
    </source>
</evidence>
<dbReference type="Gene3D" id="3.30.60.90">
    <property type="match status" value="1"/>
</dbReference>
<feature type="repeat" description="TPR" evidence="5">
    <location>
        <begin position="431"/>
        <end position="464"/>
    </location>
</feature>
<dbReference type="HOGENOM" id="CLU_019072_0_0_1"/>
<evidence type="ECO:0000256" key="5">
    <source>
        <dbReference type="PROSITE-ProRule" id="PRU00339"/>
    </source>
</evidence>
<evidence type="ECO:0000256" key="1">
    <source>
        <dbReference type="ARBA" id="ARBA00022723"/>
    </source>
</evidence>
<evidence type="ECO:0000256" key="6">
    <source>
        <dbReference type="SAM" id="MobiDB-lite"/>
    </source>
</evidence>
<dbReference type="PROSITE" id="PS50005">
    <property type="entry name" value="TPR"/>
    <property type="match status" value="3"/>
</dbReference>
<dbReference type="InterPro" id="IPR011992">
    <property type="entry name" value="EF-hand-dom_pair"/>
</dbReference>
<dbReference type="PANTHER" id="PTHR45081:SF1">
    <property type="entry name" value="EF HAND FAMILY PROTEIN, PUTATIVE, EXPRESSED-RELATED"/>
    <property type="match status" value="1"/>
</dbReference>
<evidence type="ECO:0000259" key="7">
    <source>
        <dbReference type="PROSITE" id="PS50222"/>
    </source>
</evidence>
<evidence type="ECO:0000256" key="2">
    <source>
        <dbReference type="ARBA" id="ARBA00022771"/>
    </source>
</evidence>
<keyword evidence="4" id="KW-0106">Calcium</keyword>
<keyword evidence="2" id="KW-0863">Zinc-finger</keyword>
<dbReference type="InterPro" id="IPR002048">
    <property type="entry name" value="EF_hand_dom"/>
</dbReference>
<feature type="domain" description="EF-hand" evidence="7">
    <location>
        <begin position="9"/>
        <end position="44"/>
    </location>
</feature>
<dbReference type="SUPFAM" id="SSF47473">
    <property type="entry name" value="EF-hand"/>
    <property type="match status" value="2"/>
</dbReference>
<keyword evidence="3" id="KW-0862">Zinc</keyword>
<dbReference type="FunFam" id="1.10.238.10:FF:000173">
    <property type="entry name" value="uncharacterized TPR repeat-containing protein At1g05150-like"/>
    <property type="match status" value="1"/>
</dbReference>
<evidence type="ECO:0000256" key="3">
    <source>
        <dbReference type="ARBA" id="ARBA00022833"/>
    </source>
</evidence>
<dbReference type="eggNOG" id="KOG1124">
    <property type="taxonomic scope" value="Eukaryota"/>
</dbReference>
<dbReference type="KEGG" id="smo:SELMODRAFT_447866"/>
<dbReference type="SMART" id="SM00054">
    <property type="entry name" value="EFh"/>
    <property type="match status" value="1"/>
</dbReference>
<dbReference type="PROSITE" id="PS50222">
    <property type="entry name" value="EF_HAND_2"/>
    <property type="match status" value="1"/>
</dbReference>
<organism evidence="9">
    <name type="scientific">Selaginella moellendorffii</name>
    <name type="common">Spikemoss</name>
    <dbReference type="NCBI Taxonomy" id="88036"/>
    <lineage>
        <taxon>Eukaryota</taxon>
        <taxon>Viridiplantae</taxon>
        <taxon>Streptophyta</taxon>
        <taxon>Embryophyta</taxon>
        <taxon>Tracheophyta</taxon>
        <taxon>Lycopodiopsida</taxon>
        <taxon>Selaginellales</taxon>
        <taxon>Selaginellaceae</taxon>
        <taxon>Selaginella</taxon>
    </lineage>
</organism>
<dbReference type="InterPro" id="IPR000433">
    <property type="entry name" value="Znf_ZZ"/>
</dbReference>
<dbReference type="Gene3D" id="1.10.238.10">
    <property type="entry name" value="EF-hand"/>
    <property type="match status" value="1"/>
</dbReference>
<keyword evidence="1" id="KW-0479">Metal-binding</keyword>
<gene>
    <name evidence="8" type="ORF">SELMODRAFT_447866</name>
</gene>
<dbReference type="Gene3D" id="1.25.40.10">
    <property type="entry name" value="Tetratricopeptide repeat domain"/>
    <property type="match status" value="2"/>
</dbReference>
<evidence type="ECO:0000313" key="9">
    <source>
        <dbReference type="Proteomes" id="UP000001514"/>
    </source>
</evidence>
<evidence type="ECO:0000256" key="4">
    <source>
        <dbReference type="ARBA" id="ARBA00022837"/>
    </source>
</evidence>
<dbReference type="OMA" id="SEKRVFW"/>
<dbReference type="InterPro" id="IPR018247">
    <property type="entry name" value="EF_Hand_1_Ca_BS"/>
</dbReference>
<dbReference type="PANTHER" id="PTHR45081">
    <property type="entry name" value="EF HAND FAMILY PROTEIN, PUTATIVE, EXPRESSED-RELATED"/>
    <property type="match status" value="1"/>
</dbReference>